<dbReference type="OrthoDB" id="191139at2759"/>
<protein>
    <submittedName>
        <fullName evidence="2">NAD(P)-binding protein</fullName>
    </submittedName>
</protein>
<evidence type="ECO:0000256" key="1">
    <source>
        <dbReference type="ARBA" id="ARBA00023002"/>
    </source>
</evidence>
<dbReference type="PANTHER" id="PTHR43157:SF31">
    <property type="entry name" value="PHOSPHATIDYLINOSITOL-GLYCAN BIOSYNTHESIS CLASS F PROTEIN"/>
    <property type="match status" value="1"/>
</dbReference>
<dbReference type="GO" id="GO:0016491">
    <property type="term" value="F:oxidoreductase activity"/>
    <property type="evidence" value="ECO:0007669"/>
    <property type="project" value="UniProtKB-KW"/>
</dbReference>
<dbReference type="EMBL" id="ML978122">
    <property type="protein sequence ID" value="KAF2103561.1"/>
    <property type="molecule type" value="Genomic_DNA"/>
</dbReference>
<dbReference type="Proteomes" id="UP000799772">
    <property type="component" value="Unassembled WGS sequence"/>
</dbReference>
<reference evidence="2" key="1">
    <citation type="journal article" date="2020" name="Stud. Mycol.">
        <title>101 Dothideomycetes genomes: a test case for predicting lifestyles and emergence of pathogens.</title>
        <authorList>
            <person name="Haridas S."/>
            <person name="Albert R."/>
            <person name="Binder M."/>
            <person name="Bloem J."/>
            <person name="Labutti K."/>
            <person name="Salamov A."/>
            <person name="Andreopoulos B."/>
            <person name="Baker S."/>
            <person name="Barry K."/>
            <person name="Bills G."/>
            <person name="Bluhm B."/>
            <person name="Cannon C."/>
            <person name="Castanera R."/>
            <person name="Culley D."/>
            <person name="Daum C."/>
            <person name="Ezra D."/>
            <person name="Gonzalez J."/>
            <person name="Henrissat B."/>
            <person name="Kuo A."/>
            <person name="Liang C."/>
            <person name="Lipzen A."/>
            <person name="Lutzoni F."/>
            <person name="Magnuson J."/>
            <person name="Mondo S."/>
            <person name="Nolan M."/>
            <person name="Ohm R."/>
            <person name="Pangilinan J."/>
            <person name="Park H.-J."/>
            <person name="Ramirez L."/>
            <person name="Alfaro M."/>
            <person name="Sun H."/>
            <person name="Tritt A."/>
            <person name="Yoshinaga Y."/>
            <person name="Zwiers L.-H."/>
            <person name="Turgeon B."/>
            <person name="Goodwin S."/>
            <person name="Spatafora J."/>
            <person name="Crous P."/>
            <person name="Grigoriev I."/>
        </authorList>
    </citation>
    <scope>NUCLEOTIDE SEQUENCE</scope>
    <source>
        <strain evidence="2">CBS 133067</strain>
    </source>
</reference>
<keyword evidence="1" id="KW-0560">Oxidoreductase</keyword>
<evidence type="ECO:0000313" key="3">
    <source>
        <dbReference type="Proteomes" id="UP000799772"/>
    </source>
</evidence>
<dbReference type="PRINTS" id="PR00081">
    <property type="entry name" value="GDHRDH"/>
</dbReference>
<dbReference type="InterPro" id="IPR036291">
    <property type="entry name" value="NAD(P)-bd_dom_sf"/>
</dbReference>
<organism evidence="2 3">
    <name type="scientific">Rhizodiscina lignyota</name>
    <dbReference type="NCBI Taxonomy" id="1504668"/>
    <lineage>
        <taxon>Eukaryota</taxon>
        <taxon>Fungi</taxon>
        <taxon>Dikarya</taxon>
        <taxon>Ascomycota</taxon>
        <taxon>Pezizomycotina</taxon>
        <taxon>Dothideomycetes</taxon>
        <taxon>Pleosporomycetidae</taxon>
        <taxon>Aulographales</taxon>
        <taxon>Rhizodiscinaceae</taxon>
        <taxon>Rhizodiscina</taxon>
    </lineage>
</organism>
<dbReference type="Gene3D" id="3.40.50.720">
    <property type="entry name" value="NAD(P)-binding Rossmann-like Domain"/>
    <property type="match status" value="1"/>
</dbReference>
<accession>A0A9P4ISQ3</accession>
<dbReference type="InterPro" id="IPR002347">
    <property type="entry name" value="SDR_fam"/>
</dbReference>
<comment type="caution">
    <text evidence="2">The sequence shown here is derived from an EMBL/GenBank/DDBJ whole genome shotgun (WGS) entry which is preliminary data.</text>
</comment>
<dbReference type="SUPFAM" id="SSF51735">
    <property type="entry name" value="NAD(P)-binding Rossmann-fold domains"/>
    <property type="match status" value="1"/>
</dbReference>
<name>A0A9P4ISQ3_9PEZI</name>
<sequence>MGSWLSTAWDPSTGISDLSGKVAVVTGANAGIGYATTIELARHGAKVYLASRSENRALAAIEKMHAESPKIQKGNLIWLPLDLMDLESVVQAADTSMQKEERLDLLVNNAGVATDSYQTTPAGFEVTMGVNHLAHSLFTVNLIPILKRTAAKDDSDVRVVTVSSSGHAMLIPKHIRFDKLDDFKYHGMTSSPNFSSTRDLFSRYALSKLANILFCKELQRRFDLEKVPITSMTNNPGGTNTQGGMSVWPVWLRPVMSRLFVPASKGALPVLYQSGAPEIKRDPAKYKAVYFNPSCKIEAPSALARDGVLAKNLWKTSEEALGTYIKG</sequence>
<dbReference type="Pfam" id="PF00106">
    <property type="entry name" value="adh_short"/>
    <property type="match status" value="1"/>
</dbReference>
<gene>
    <name evidence="2" type="ORF">NA57DRAFT_31852</name>
</gene>
<keyword evidence="3" id="KW-1185">Reference proteome</keyword>
<proteinExistence type="predicted"/>
<evidence type="ECO:0000313" key="2">
    <source>
        <dbReference type="EMBL" id="KAF2103561.1"/>
    </source>
</evidence>
<dbReference type="PANTHER" id="PTHR43157">
    <property type="entry name" value="PHOSPHATIDYLINOSITOL-GLYCAN BIOSYNTHESIS CLASS F PROTEIN-RELATED"/>
    <property type="match status" value="1"/>
</dbReference>
<dbReference type="AlphaFoldDB" id="A0A9P4ISQ3"/>